<reference evidence="5 6" key="1">
    <citation type="submission" date="2019-07" db="EMBL/GenBank/DDBJ databases">
        <title>Draft genome assembly of a fouling barnacle, Amphibalanus amphitrite (Darwin, 1854): The first reference genome for Thecostraca.</title>
        <authorList>
            <person name="Kim W."/>
        </authorList>
    </citation>
    <scope>NUCLEOTIDE SEQUENCE [LARGE SCALE GENOMIC DNA]</scope>
    <source>
        <strain evidence="5">SNU_AA5</strain>
        <tissue evidence="5">Soma without cirri and trophi</tissue>
    </source>
</reference>
<dbReference type="Pfam" id="PF00012">
    <property type="entry name" value="HSP70"/>
    <property type="match status" value="1"/>
</dbReference>
<dbReference type="GO" id="GO:0005524">
    <property type="term" value="F:ATP binding"/>
    <property type="evidence" value="ECO:0007669"/>
    <property type="project" value="UniProtKB-KW"/>
</dbReference>
<keyword evidence="2" id="KW-0547">Nucleotide-binding</keyword>
<dbReference type="InterPro" id="IPR013126">
    <property type="entry name" value="Hsp_70_fam"/>
</dbReference>
<keyword evidence="3" id="KW-0067">ATP-binding</keyword>
<organism evidence="5 6">
    <name type="scientific">Amphibalanus amphitrite</name>
    <name type="common">Striped barnacle</name>
    <name type="synonym">Balanus amphitrite</name>
    <dbReference type="NCBI Taxonomy" id="1232801"/>
    <lineage>
        <taxon>Eukaryota</taxon>
        <taxon>Metazoa</taxon>
        <taxon>Ecdysozoa</taxon>
        <taxon>Arthropoda</taxon>
        <taxon>Crustacea</taxon>
        <taxon>Multicrustacea</taxon>
        <taxon>Cirripedia</taxon>
        <taxon>Thoracica</taxon>
        <taxon>Thoracicalcarea</taxon>
        <taxon>Balanomorpha</taxon>
        <taxon>Balanoidea</taxon>
        <taxon>Balanidae</taxon>
        <taxon>Amphibalaninae</taxon>
        <taxon>Amphibalanus</taxon>
    </lineage>
</organism>
<name>A0A6A4WYK9_AMPAM</name>
<dbReference type="SUPFAM" id="SSF53067">
    <property type="entry name" value="Actin-like ATPase domain"/>
    <property type="match status" value="2"/>
</dbReference>
<dbReference type="PANTHER" id="PTHR45639:SF4">
    <property type="entry name" value="HSC70CB, ISOFORM G"/>
    <property type="match status" value="1"/>
</dbReference>
<dbReference type="EMBL" id="VIIS01000188">
    <property type="protein sequence ID" value="KAF0312187.1"/>
    <property type="molecule type" value="Genomic_DNA"/>
</dbReference>
<dbReference type="GO" id="GO:0140662">
    <property type="term" value="F:ATP-dependent protein folding chaperone"/>
    <property type="evidence" value="ECO:0007669"/>
    <property type="project" value="InterPro"/>
</dbReference>
<dbReference type="FunFam" id="3.30.420.40:FF:000171">
    <property type="entry name" value="Heat shock 70 kDa protein 4"/>
    <property type="match status" value="2"/>
</dbReference>
<evidence type="ECO:0000256" key="4">
    <source>
        <dbReference type="SAM" id="MobiDB-lite"/>
    </source>
</evidence>
<protein>
    <submittedName>
        <fullName evidence="5">Heat shock protein 4</fullName>
    </submittedName>
</protein>
<evidence type="ECO:0000256" key="1">
    <source>
        <dbReference type="ARBA" id="ARBA00007381"/>
    </source>
</evidence>
<dbReference type="Gene3D" id="3.90.640.10">
    <property type="entry name" value="Actin, Chain A, domain 4"/>
    <property type="match status" value="1"/>
</dbReference>
<dbReference type="Gene3D" id="3.30.420.40">
    <property type="match status" value="2"/>
</dbReference>
<evidence type="ECO:0000313" key="6">
    <source>
        <dbReference type="Proteomes" id="UP000440578"/>
    </source>
</evidence>
<feature type="compositionally biased region" description="Basic and acidic residues" evidence="4">
    <location>
        <begin position="546"/>
        <end position="569"/>
    </location>
</feature>
<comment type="similarity">
    <text evidence="1">Belongs to the heat shock protein 70 family.</text>
</comment>
<dbReference type="Gene3D" id="2.60.34.10">
    <property type="entry name" value="Substrate Binding Domain Of DNAk, Chain A, domain 1"/>
    <property type="match status" value="1"/>
</dbReference>
<dbReference type="InterPro" id="IPR029047">
    <property type="entry name" value="HSP70_peptide-bd_sf"/>
</dbReference>
<accession>A0A6A4WYK9</accession>
<dbReference type="FunFam" id="3.30.30.30:FF:000002">
    <property type="entry name" value="Heat shock 70 kDa protein 4"/>
    <property type="match status" value="1"/>
</dbReference>
<dbReference type="InterPro" id="IPR029048">
    <property type="entry name" value="HSP70_C_sf"/>
</dbReference>
<dbReference type="GO" id="GO:0005634">
    <property type="term" value="C:nucleus"/>
    <property type="evidence" value="ECO:0007669"/>
    <property type="project" value="TreeGrafter"/>
</dbReference>
<feature type="compositionally biased region" description="Low complexity" evidence="4">
    <location>
        <begin position="497"/>
        <end position="528"/>
    </location>
</feature>
<dbReference type="FunFam" id="3.90.640.10:FF:000004">
    <property type="entry name" value="Heat shock 70 kDa protein 4"/>
    <property type="match status" value="1"/>
</dbReference>
<dbReference type="Gene3D" id="3.30.30.30">
    <property type="match status" value="1"/>
</dbReference>
<gene>
    <name evidence="5" type="primary">Hspa4_0</name>
    <name evidence="5" type="ORF">FJT64_017034</name>
</gene>
<feature type="compositionally biased region" description="Basic and acidic residues" evidence="4">
    <location>
        <begin position="803"/>
        <end position="823"/>
    </location>
</feature>
<dbReference type="AlphaFoldDB" id="A0A6A4WYK9"/>
<dbReference type="PANTHER" id="PTHR45639">
    <property type="entry name" value="HSC70CB, ISOFORM G-RELATED"/>
    <property type="match status" value="1"/>
</dbReference>
<dbReference type="InterPro" id="IPR043129">
    <property type="entry name" value="ATPase_NBD"/>
</dbReference>
<dbReference type="OrthoDB" id="434160at2759"/>
<evidence type="ECO:0000313" key="5">
    <source>
        <dbReference type="EMBL" id="KAF0312187.1"/>
    </source>
</evidence>
<dbReference type="FunFam" id="1.20.1270.10:FF:000002">
    <property type="entry name" value="Heat shock 70 kDa protein 4"/>
    <property type="match status" value="1"/>
</dbReference>
<comment type="caution">
    <text evidence="5">The sequence shown here is derived from an EMBL/GenBank/DDBJ whole genome shotgun (WGS) entry which is preliminary data.</text>
</comment>
<dbReference type="SUPFAM" id="SSF100934">
    <property type="entry name" value="Heat shock protein 70kD (HSP70), C-terminal subdomain"/>
    <property type="match status" value="2"/>
</dbReference>
<feature type="region of interest" description="Disordered" evidence="4">
    <location>
        <begin position="497"/>
        <end position="569"/>
    </location>
</feature>
<keyword evidence="5" id="KW-0346">Stress response</keyword>
<dbReference type="GO" id="GO:0005829">
    <property type="term" value="C:cytosol"/>
    <property type="evidence" value="ECO:0007669"/>
    <property type="project" value="TreeGrafter"/>
</dbReference>
<feature type="region of interest" description="Disordered" evidence="4">
    <location>
        <begin position="791"/>
        <end position="830"/>
    </location>
</feature>
<dbReference type="CDD" id="cd10228">
    <property type="entry name" value="ASKHA_NBD_HSP70_HSPA4_like"/>
    <property type="match status" value="1"/>
</dbReference>
<dbReference type="PRINTS" id="PR00301">
    <property type="entry name" value="HEATSHOCK70"/>
</dbReference>
<proteinExistence type="inferred from homology"/>
<dbReference type="Gene3D" id="1.20.1270.10">
    <property type="match status" value="1"/>
</dbReference>
<sequence>MSVVGFDFGNESCYIAVARAGGIETIANDFSQRQTPSCVAFGPKNRLLGVAAKNQQVTNLKNTVVNFKRLMGRKYRDPHVTRVLADLPNTFVETEDGGVGVKVQYMGEDAVFRPEQLTAMLFTKLKETAEAALKIKVVDVVISVPCFFTDAERRALLDAAQMAGLNVLRLMNETTATALAYGIYKQDLPAAEEPPRNVVFVDCGQSAVQAAICAFNKGKLKVLSTSWDTTAGGAEFDRLLTDHFVAEFRTKYRVDAEKNARARLRLATECAKLKKQMSANSTRLPINIECFMEDKDVSGYMERATFEEMAAPLLTAVGAALRRCLENSGLATSDIYAVEIVGGGSRVPAIKGLIEQVFGHSPSTTLNQDEAVARGCALQCAMLSPTFKVREFSVTDLQPYPIRLLWETGDMEIFPRNHEVSFSKMLTFHQVEPFTITCKYSGDIPYPDPFIGSFTVQNVTPGADGESQKVKVKVRINIHGVFTVASATLLERVEEAPAPAGDATTTPMETDPAAAPAAEQGGPAADGTADGDRDTSPPSDAAMETDAAKPETPADSKEQGDVKKDKVKVRKTELPVETVVPGMSPREVGSLTEKEGQMIASDKQEKDRQASACPVWPGYITAICTEQDSKNAVEEYVYDLRSRLQDDLAEFERDEVKTSINAELDTTENWLYEEGEECLKHVYIDRLADLKKLGEPIKNRLREFGERPGALEALSASIQQCDKAVNAYRADDQRYAHLDTAEIEKVEKHLTEKRQWLDKNLGTLCNLAKTQDPPTSAQQIWAEKQAFENLVNPILNKPKPKPPKVEEPPAADKPEEKPAEKPADANMDVE</sequence>
<keyword evidence="6" id="KW-1185">Reference proteome</keyword>
<dbReference type="Proteomes" id="UP000440578">
    <property type="component" value="Unassembled WGS sequence"/>
</dbReference>
<dbReference type="SUPFAM" id="SSF100920">
    <property type="entry name" value="Heat shock protein 70kD (HSP70), peptide-binding domain"/>
    <property type="match status" value="1"/>
</dbReference>
<evidence type="ECO:0000256" key="2">
    <source>
        <dbReference type="ARBA" id="ARBA00022741"/>
    </source>
</evidence>
<evidence type="ECO:0000256" key="3">
    <source>
        <dbReference type="ARBA" id="ARBA00022840"/>
    </source>
</evidence>